<name>A0A5C5XRU0_9PLAN</name>
<keyword evidence="2" id="KW-1185">Reference proteome</keyword>
<dbReference type="RefSeq" id="WP_145304400.1">
    <property type="nucleotide sequence ID" value="NZ_CP036319.1"/>
</dbReference>
<proteinExistence type="predicted"/>
<dbReference type="EMBL" id="SJPL01000002">
    <property type="protein sequence ID" value="TWT65614.1"/>
    <property type="molecule type" value="Genomic_DNA"/>
</dbReference>
<protein>
    <submittedName>
        <fullName evidence="1">Uncharacterized protein</fullName>
    </submittedName>
</protein>
<sequence>MSDQLLRHGLDCYTYYSTGADYENPVWALTDIIRDESLGLSKSRAEFMSRGSKFKRQKGALIEATGSFTVEYRKGDTFIDKLMDSFLNNTPIDMAFAFDPIAEEGTEYIRFPIEVFEFPFDRPLEDGATIEVEIGLTEFNKSDGSLVDLEWLTVPATP</sequence>
<accession>A0A5C5XRU0</accession>
<comment type="caution">
    <text evidence="1">The sequence shown here is derived from an EMBL/GenBank/DDBJ whole genome shotgun (WGS) entry which is preliminary data.</text>
</comment>
<dbReference type="AlphaFoldDB" id="A0A5C5XRU0"/>
<gene>
    <name evidence="1" type="ORF">Pan14r_51610</name>
</gene>
<dbReference type="Proteomes" id="UP000317238">
    <property type="component" value="Unassembled WGS sequence"/>
</dbReference>
<reference evidence="1 2" key="1">
    <citation type="submission" date="2019-02" db="EMBL/GenBank/DDBJ databases">
        <title>Deep-cultivation of Planctomycetes and their phenomic and genomic characterization uncovers novel biology.</title>
        <authorList>
            <person name="Wiegand S."/>
            <person name="Jogler M."/>
            <person name="Boedeker C."/>
            <person name="Pinto D."/>
            <person name="Vollmers J."/>
            <person name="Rivas-Marin E."/>
            <person name="Kohn T."/>
            <person name="Peeters S.H."/>
            <person name="Heuer A."/>
            <person name="Rast P."/>
            <person name="Oberbeckmann S."/>
            <person name="Bunk B."/>
            <person name="Jeske O."/>
            <person name="Meyerdierks A."/>
            <person name="Storesund J.E."/>
            <person name="Kallscheuer N."/>
            <person name="Luecker S."/>
            <person name="Lage O.M."/>
            <person name="Pohl T."/>
            <person name="Merkel B.J."/>
            <person name="Hornburger P."/>
            <person name="Mueller R.-W."/>
            <person name="Bruemmer F."/>
            <person name="Labrenz M."/>
            <person name="Spormann A.M."/>
            <person name="Op Den Camp H."/>
            <person name="Overmann J."/>
            <person name="Amann R."/>
            <person name="Jetten M.S.M."/>
            <person name="Mascher T."/>
            <person name="Medema M.H."/>
            <person name="Devos D.P."/>
            <person name="Kaster A.-K."/>
            <person name="Ovreas L."/>
            <person name="Rohde M."/>
            <person name="Galperin M.Y."/>
            <person name="Jogler C."/>
        </authorList>
    </citation>
    <scope>NUCLEOTIDE SEQUENCE [LARGE SCALE GENOMIC DNA]</scope>
    <source>
        <strain evidence="1 2">Pan14r</strain>
    </source>
</reference>
<evidence type="ECO:0000313" key="2">
    <source>
        <dbReference type="Proteomes" id="UP000317238"/>
    </source>
</evidence>
<evidence type="ECO:0000313" key="1">
    <source>
        <dbReference type="EMBL" id="TWT65614.1"/>
    </source>
</evidence>
<organism evidence="1 2">
    <name type="scientific">Crateriforma conspicua</name>
    <dbReference type="NCBI Taxonomy" id="2527996"/>
    <lineage>
        <taxon>Bacteria</taxon>
        <taxon>Pseudomonadati</taxon>
        <taxon>Planctomycetota</taxon>
        <taxon>Planctomycetia</taxon>
        <taxon>Planctomycetales</taxon>
        <taxon>Planctomycetaceae</taxon>
        <taxon>Crateriforma</taxon>
    </lineage>
</organism>